<dbReference type="InterPro" id="IPR001647">
    <property type="entry name" value="HTH_TetR"/>
</dbReference>
<dbReference type="SUPFAM" id="SSF46689">
    <property type="entry name" value="Homeodomain-like"/>
    <property type="match status" value="1"/>
</dbReference>
<dbReference type="Pfam" id="PF13305">
    <property type="entry name" value="TetR_C_33"/>
    <property type="match status" value="1"/>
</dbReference>
<evidence type="ECO:0000256" key="4">
    <source>
        <dbReference type="PROSITE-ProRule" id="PRU00335"/>
    </source>
</evidence>
<keyword evidence="2 4" id="KW-0238">DNA-binding</keyword>
<dbReference type="SUPFAM" id="SSF48498">
    <property type="entry name" value="Tetracyclin repressor-like, C-terminal domain"/>
    <property type="match status" value="1"/>
</dbReference>
<protein>
    <submittedName>
        <fullName evidence="6">TetR/AcrR family transcriptional regulator</fullName>
    </submittedName>
</protein>
<feature type="domain" description="HTH tetR-type" evidence="5">
    <location>
        <begin position="3"/>
        <end position="63"/>
    </location>
</feature>
<dbReference type="InterPro" id="IPR036271">
    <property type="entry name" value="Tet_transcr_reg_TetR-rel_C_sf"/>
</dbReference>
<organism evidence="6 7">
    <name type="scientific">Georgenia halophila</name>
    <dbReference type="NCBI Taxonomy" id="620889"/>
    <lineage>
        <taxon>Bacteria</taxon>
        <taxon>Bacillati</taxon>
        <taxon>Actinomycetota</taxon>
        <taxon>Actinomycetes</taxon>
        <taxon>Micrococcales</taxon>
        <taxon>Bogoriellaceae</taxon>
        <taxon>Georgenia</taxon>
    </lineage>
</organism>
<sequence length="232" mass="24640">MRAELVAEITDTARRHLAVRGAAGLSVRAVTRELGMAPSAVYRYFPNRDALLTALIVAAYVGVGAAAREAESAVDRSDLSGRWLAVFRAVHGWALEHPHEYALIYGSPVPGYVAPQDTAAPASEVVLLLARIAVDIPPSGGKTMDDLVPPELLHDAQQRVGDVLESLPEAKAAALGRLDPAVVIGVIDAWTMLFGTVSFELFGHYERVVDARAAHLEHVARACGRAVGVPGL</sequence>
<dbReference type="PROSITE" id="PS50977">
    <property type="entry name" value="HTH_TETR_2"/>
    <property type="match status" value="1"/>
</dbReference>
<evidence type="ECO:0000256" key="1">
    <source>
        <dbReference type="ARBA" id="ARBA00023015"/>
    </source>
</evidence>
<dbReference type="InterPro" id="IPR050109">
    <property type="entry name" value="HTH-type_TetR-like_transc_reg"/>
</dbReference>
<reference evidence="7" key="1">
    <citation type="journal article" date="2019" name="Int. J. Syst. Evol. Microbiol.">
        <title>The Global Catalogue of Microorganisms (GCM) 10K type strain sequencing project: providing services to taxonomists for standard genome sequencing and annotation.</title>
        <authorList>
            <consortium name="The Broad Institute Genomics Platform"/>
            <consortium name="The Broad Institute Genome Sequencing Center for Infectious Disease"/>
            <person name="Wu L."/>
            <person name="Ma J."/>
        </authorList>
    </citation>
    <scope>NUCLEOTIDE SEQUENCE [LARGE SCALE GENOMIC DNA]</scope>
    <source>
        <strain evidence="7">JCM 17810</strain>
    </source>
</reference>
<keyword evidence="7" id="KW-1185">Reference proteome</keyword>
<evidence type="ECO:0000256" key="3">
    <source>
        <dbReference type="ARBA" id="ARBA00023163"/>
    </source>
</evidence>
<dbReference type="EMBL" id="BAABGN010000012">
    <property type="protein sequence ID" value="GAA4428762.1"/>
    <property type="molecule type" value="Genomic_DNA"/>
</dbReference>
<evidence type="ECO:0000256" key="2">
    <source>
        <dbReference type="ARBA" id="ARBA00023125"/>
    </source>
</evidence>
<dbReference type="Gene3D" id="1.10.357.10">
    <property type="entry name" value="Tetracycline Repressor, domain 2"/>
    <property type="match status" value="1"/>
</dbReference>
<keyword evidence="3" id="KW-0804">Transcription</keyword>
<comment type="caution">
    <text evidence="6">The sequence shown here is derived from an EMBL/GenBank/DDBJ whole genome shotgun (WGS) entry which is preliminary data.</text>
</comment>
<evidence type="ECO:0000313" key="7">
    <source>
        <dbReference type="Proteomes" id="UP001500622"/>
    </source>
</evidence>
<dbReference type="PANTHER" id="PTHR30055:SF243">
    <property type="entry name" value="HTH-TYPE TRANSCRIPTIONAL REGULATOR RV1816"/>
    <property type="match status" value="1"/>
</dbReference>
<accession>A0ABP8LH02</accession>
<feature type="DNA-binding region" description="H-T-H motif" evidence="4">
    <location>
        <begin position="26"/>
        <end position="45"/>
    </location>
</feature>
<evidence type="ECO:0000259" key="5">
    <source>
        <dbReference type="PROSITE" id="PS50977"/>
    </source>
</evidence>
<proteinExistence type="predicted"/>
<keyword evidence="1" id="KW-0805">Transcription regulation</keyword>
<dbReference type="InterPro" id="IPR025996">
    <property type="entry name" value="MT1864/Rv1816-like_C"/>
</dbReference>
<gene>
    <name evidence="6" type="ORF">GCM10023169_30250</name>
</gene>
<dbReference type="Proteomes" id="UP001500622">
    <property type="component" value="Unassembled WGS sequence"/>
</dbReference>
<evidence type="ECO:0000313" key="6">
    <source>
        <dbReference type="EMBL" id="GAA4428762.1"/>
    </source>
</evidence>
<dbReference type="Pfam" id="PF00440">
    <property type="entry name" value="TetR_N"/>
    <property type="match status" value="1"/>
</dbReference>
<dbReference type="PANTHER" id="PTHR30055">
    <property type="entry name" value="HTH-TYPE TRANSCRIPTIONAL REGULATOR RUTR"/>
    <property type="match status" value="1"/>
</dbReference>
<dbReference type="InterPro" id="IPR009057">
    <property type="entry name" value="Homeodomain-like_sf"/>
</dbReference>
<name>A0ABP8LH02_9MICO</name>